<evidence type="ECO:0000313" key="2">
    <source>
        <dbReference type="EMBL" id="KAJ1149702.1"/>
    </source>
</evidence>
<keyword evidence="1" id="KW-1133">Transmembrane helix</keyword>
<feature type="transmembrane region" description="Helical" evidence="1">
    <location>
        <begin position="130"/>
        <end position="151"/>
    </location>
</feature>
<sequence>MTLDPRGGSMPIDVSWGVQSHSLSSLSSGWFAHFIILGMLHPALGGLSSVGIFGPHWPAVLVAAVSLAVVPVVAVSLAAVLVAAVSLAAVLVVAVSLAAVLVAAVSCSAVLVAAVSLAVVLVAAVSCSEVLVAAVSMAAVLVAAVSLAVVLVAAVSFAAVLVAAVSLAVVLVAVLSAVQVFPDLPVLLCRFPTLDGGAASSTLPTVPLGAALVEDYFPLSRRALPNF</sequence>
<reference evidence="2" key="1">
    <citation type="journal article" date="2022" name="bioRxiv">
        <title>Sequencing and chromosome-scale assembly of the giantPleurodeles waltlgenome.</title>
        <authorList>
            <person name="Brown T."/>
            <person name="Elewa A."/>
            <person name="Iarovenko S."/>
            <person name="Subramanian E."/>
            <person name="Araus A.J."/>
            <person name="Petzold A."/>
            <person name="Susuki M."/>
            <person name="Suzuki K.-i.T."/>
            <person name="Hayashi T."/>
            <person name="Toyoda A."/>
            <person name="Oliveira C."/>
            <person name="Osipova E."/>
            <person name="Leigh N.D."/>
            <person name="Simon A."/>
            <person name="Yun M.H."/>
        </authorList>
    </citation>
    <scope>NUCLEOTIDE SEQUENCE</scope>
    <source>
        <strain evidence="2">20211129_DDA</strain>
        <tissue evidence="2">Liver</tissue>
    </source>
</reference>
<evidence type="ECO:0008006" key="4">
    <source>
        <dbReference type="Google" id="ProtNLM"/>
    </source>
</evidence>
<name>A0AAV7RDK3_PLEWA</name>
<organism evidence="2 3">
    <name type="scientific">Pleurodeles waltl</name>
    <name type="common">Iberian ribbed newt</name>
    <dbReference type="NCBI Taxonomy" id="8319"/>
    <lineage>
        <taxon>Eukaryota</taxon>
        <taxon>Metazoa</taxon>
        <taxon>Chordata</taxon>
        <taxon>Craniata</taxon>
        <taxon>Vertebrata</taxon>
        <taxon>Euteleostomi</taxon>
        <taxon>Amphibia</taxon>
        <taxon>Batrachia</taxon>
        <taxon>Caudata</taxon>
        <taxon>Salamandroidea</taxon>
        <taxon>Salamandridae</taxon>
        <taxon>Pleurodelinae</taxon>
        <taxon>Pleurodeles</taxon>
    </lineage>
</organism>
<keyword evidence="1" id="KW-0472">Membrane</keyword>
<feature type="transmembrane region" description="Helical" evidence="1">
    <location>
        <begin position="90"/>
        <end position="123"/>
    </location>
</feature>
<evidence type="ECO:0000256" key="1">
    <source>
        <dbReference type="SAM" id="Phobius"/>
    </source>
</evidence>
<comment type="caution">
    <text evidence="2">The sequence shown here is derived from an EMBL/GenBank/DDBJ whole genome shotgun (WGS) entry which is preliminary data.</text>
</comment>
<gene>
    <name evidence="2" type="ORF">NDU88_002507</name>
</gene>
<accession>A0AAV7RDK3</accession>
<keyword evidence="1" id="KW-0812">Transmembrane</keyword>
<evidence type="ECO:0000313" key="3">
    <source>
        <dbReference type="Proteomes" id="UP001066276"/>
    </source>
</evidence>
<keyword evidence="3" id="KW-1185">Reference proteome</keyword>
<dbReference type="Proteomes" id="UP001066276">
    <property type="component" value="Chromosome 5"/>
</dbReference>
<protein>
    <recommendedName>
        <fullName evidence="4">ABC transmembrane type-1 domain-containing protein</fullName>
    </recommendedName>
</protein>
<feature type="transmembrane region" description="Helical" evidence="1">
    <location>
        <begin position="157"/>
        <end position="181"/>
    </location>
</feature>
<dbReference type="AlphaFoldDB" id="A0AAV7RDK3"/>
<dbReference type="EMBL" id="JANPWB010000009">
    <property type="protein sequence ID" value="KAJ1149702.1"/>
    <property type="molecule type" value="Genomic_DNA"/>
</dbReference>
<feature type="transmembrane region" description="Helical" evidence="1">
    <location>
        <begin position="30"/>
        <end position="53"/>
    </location>
</feature>
<feature type="transmembrane region" description="Helical" evidence="1">
    <location>
        <begin position="60"/>
        <end position="84"/>
    </location>
</feature>
<proteinExistence type="predicted"/>